<dbReference type="EMBL" id="MGJT01000033">
    <property type="protein sequence ID" value="OGN11342.1"/>
    <property type="molecule type" value="Genomic_DNA"/>
</dbReference>
<accession>A0A1F8FDV8</accession>
<feature type="domain" description="DUF5671" evidence="2">
    <location>
        <begin position="16"/>
        <end position="148"/>
    </location>
</feature>
<dbReference type="InterPro" id="IPR043728">
    <property type="entry name" value="DUF5671"/>
</dbReference>
<reference evidence="3 4" key="1">
    <citation type="journal article" date="2016" name="Nat. Commun.">
        <title>Thousands of microbial genomes shed light on interconnected biogeochemical processes in an aquifer system.</title>
        <authorList>
            <person name="Anantharaman K."/>
            <person name="Brown C.T."/>
            <person name="Hug L.A."/>
            <person name="Sharon I."/>
            <person name="Castelle C.J."/>
            <person name="Probst A.J."/>
            <person name="Thomas B.C."/>
            <person name="Singh A."/>
            <person name="Wilkins M.J."/>
            <person name="Karaoz U."/>
            <person name="Brodie E.L."/>
            <person name="Williams K.H."/>
            <person name="Hubbard S.S."/>
            <person name="Banfield J.F."/>
        </authorList>
    </citation>
    <scope>NUCLEOTIDE SEQUENCE [LARGE SCALE GENOMIC DNA]</scope>
</reference>
<keyword evidence="1" id="KW-0812">Transmembrane</keyword>
<feature type="transmembrane region" description="Helical" evidence="1">
    <location>
        <begin position="131"/>
        <end position="151"/>
    </location>
</feature>
<comment type="caution">
    <text evidence="3">The sequence shown here is derived from an EMBL/GenBank/DDBJ whole genome shotgun (WGS) entry which is preliminary data.</text>
</comment>
<gene>
    <name evidence="3" type="ORF">A3C71_02040</name>
</gene>
<keyword evidence="1" id="KW-1133">Transmembrane helix</keyword>
<evidence type="ECO:0000313" key="4">
    <source>
        <dbReference type="Proteomes" id="UP000178197"/>
    </source>
</evidence>
<sequence>MAVKPTKSSKITPRDFFMNLLVFGALYTSAVSLLALMFAYINTLFPDNLGYYGNYAQEIITPSSVLIVIFPVFILISWLLSRDFKQNSEKKEIKFRKWLIYLTLFATTVTIIVDLIALVSNFYQGELTSQFVFKVVAVLLVALGIFWYYFLDLKGSRILKPRFFAWLISLVVLGALAAGFFIVGTPVQQRAERFDERRISDLQNIQNQLVNYWVQKEELPENLDELTKDKLSGFVLPIDPETGLNYQYNKLTAFSFELCIDFKTDSQDYPVLSSYKERYPSMVPAVYFPDSLVNNWGHGKGQTCFERTIDPELYKKPKS</sequence>
<keyword evidence="1" id="KW-0472">Membrane</keyword>
<feature type="transmembrane region" description="Helical" evidence="1">
    <location>
        <begin position="59"/>
        <end position="79"/>
    </location>
</feature>
<feature type="transmembrane region" description="Helical" evidence="1">
    <location>
        <begin position="20"/>
        <end position="39"/>
    </location>
</feature>
<dbReference type="AlphaFoldDB" id="A0A1F8FDV8"/>
<organism evidence="3 4">
    <name type="scientific">Candidatus Yanofskybacteria bacterium RIFCSPHIGHO2_02_FULL_43_15c</name>
    <dbReference type="NCBI Taxonomy" id="1802679"/>
    <lineage>
        <taxon>Bacteria</taxon>
        <taxon>Candidatus Yanofskyibacteriota</taxon>
    </lineage>
</organism>
<feature type="transmembrane region" description="Helical" evidence="1">
    <location>
        <begin position="163"/>
        <end position="183"/>
    </location>
</feature>
<name>A0A1F8FDV8_9BACT</name>
<evidence type="ECO:0000256" key="1">
    <source>
        <dbReference type="SAM" id="Phobius"/>
    </source>
</evidence>
<dbReference type="Pfam" id="PF18920">
    <property type="entry name" value="DUF5671"/>
    <property type="match status" value="1"/>
</dbReference>
<dbReference type="Proteomes" id="UP000178197">
    <property type="component" value="Unassembled WGS sequence"/>
</dbReference>
<evidence type="ECO:0000313" key="3">
    <source>
        <dbReference type="EMBL" id="OGN11342.1"/>
    </source>
</evidence>
<feature type="transmembrane region" description="Helical" evidence="1">
    <location>
        <begin position="99"/>
        <end position="119"/>
    </location>
</feature>
<evidence type="ECO:0000259" key="2">
    <source>
        <dbReference type="Pfam" id="PF18920"/>
    </source>
</evidence>
<protein>
    <recommendedName>
        <fullName evidence="2">DUF5671 domain-containing protein</fullName>
    </recommendedName>
</protein>
<proteinExistence type="predicted"/>